<name>A0A137PEK5_CONC2</name>
<dbReference type="STRING" id="796925.A0A137PEK5"/>
<dbReference type="Gene3D" id="1.20.1340.10">
    <property type="entry name" value="dopa decarboxylase, N-terminal domain"/>
    <property type="match status" value="1"/>
</dbReference>
<feature type="modified residue" description="N6-(pyridoxal phosphate)lysine" evidence="6">
    <location>
        <position position="302"/>
    </location>
</feature>
<dbReference type="OMA" id="ETIVCDW"/>
<evidence type="ECO:0000256" key="7">
    <source>
        <dbReference type="RuleBase" id="RU000382"/>
    </source>
</evidence>
<keyword evidence="5 7" id="KW-0456">Lyase</keyword>
<dbReference type="SUPFAM" id="SSF53383">
    <property type="entry name" value="PLP-dependent transferases"/>
    <property type="match status" value="1"/>
</dbReference>
<evidence type="ECO:0000313" key="8">
    <source>
        <dbReference type="EMBL" id="KXN73444.1"/>
    </source>
</evidence>
<gene>
    <name evidence="8" type="ORF">CONCODRAFT_15462</name>
</gene>
<dbReference type="AlphaFoldDB" id="A0A137PEK5"/>
<evidence type="ECO:0000313" key="9">
    <source>
        <dbReference type="Proteomes" id="UP000070444"/>
    </source>
</evidence>
<evidence type="ECO:0000256" key="3">
    <source>
        <dbReference type="ARBA" id="ARBA00022793"/>
    </source>
</evidence>
<keyword evidence="3" id="KW-0210">Decarboxylase</keyword>
<dbReference type="GO" id="GO:0005737">
    <property type="term" value="C:cytoplasm"/>
    <property type="evidence" value="ECO:0007669"/>
    <property type="project" value="TreeGrafter"/>
</dbReference>
<sequence>MNTEEFRKAGYKVIDDIANYYDNLDDLNAPAKVKPGFLAPLLPDTMPKESENFEEFRDDFYNKIMPGVTHWQSANFFSYFPSNVSYASMLADMYCNMLNSQGFDWICNPAGTELEGIAINWLGKLLGLDDAFFSNKGKGCGSIHSTASEGTLVTMVAARNRVLKLLKSKGELEDGDKLNTSRLVMYSSDQAHSSFAKNAKILNLRIKPIETDETGTMQPQALRKQILSDIEEGLIPFYTGLCYGTTTVGSVDNILGCIPVAQEFGLWTHVDAAWAGAFLMLPQYQTLNGFKECDSIVFNPHKMMLTHFDCTALWIQNKYELIESLTSDASYYKNYATKSGQVIDLKDLEVPMGRGFRALKLWFVMRNFGSEGLQSVMTSALDLTQYFVDLIEGDQIFEITHPTLFSLVCFRLKPINSPEPLELTNRRNRWIFDKLFEHGKFMIAHAAFREKYFFRVSSGNTHNTTKSLLELYTLMKGFALQVDQFIN</sequence>
<accession>A0A137PEK5</accession>
<reference evidence="8 9" key="1">
    <citation type="journal article" date="2015" name="Genome Biol. Evol.">
        <title>Phylogenomic analyses indicate that early fungi evolved digesting cell walls of algal ancestors of land plants.</title>
        <authorList>
            <person name="Chang Y."/>
            <person name="Wang S."/>
            <person name="Sekimoto S."/>
            <person name="Aerts A.L."/>
            <person name="Choi C."/>
            <person name="Clum A."/>
            <person name="LaButti K.M."/>
            <person name="Lindquist E.A."/>
            <person name="Yee Ngan C."/>
            <person name="Ohm R.A."/>
            <person name="Salamov A.A."/>
            <person name="Grigoriev I.V."/>
            <person name="Spatafora J.W."/>
            <person name="Berbee M.L."/>
        </authorList>
    </citation>
    <scope>NUCLEOTIDE SEQUENCE [LARGE SCALE GENOMIC DNA]</scope>
    <source>
        <strain evidence="8 9">NRRL 28638</strain>
    </source>
</reference>
<dbReference type="GO" id="GO:0016831">
    <property type="term" value="F:carboxy-lyase activity"/>
    <property type="evidence" value="ECO:0007669"/>
    <property type="project" value="UniProtKB-KW"/>
</dbReference>
<dbReference type="GO" id="GO:0030170">
    <property type="term" value="F:pyridoxal phosphate binding"/>
    <property type="evidence" value="ECO:0007669"/>
    <property type="project" value="InterPro"/>
</dbReference>
<dbReference type="Proteomes" id="UP000070444">
    <property type="component" value="Unassembled WGS sequence"/>
</dbReference>
<dbReference type="GO" id="GO:0019752">
    <property type="term" value="P:carboxylic acid metabolic process"/>
    <property type="evidence" value="ECO:0007669"/>
    <property type="project" value="InterPro"/>
</dbReference>
<evidence type="ECO:0000256" key="1">
    <source>
        <dbReference type="ARBA" id="ARBA00001933"/>
    </source>
</evidence>
<dbReference type="EMBL" id="KQ964436">
    <property type="protein sequence ID" value="KXN73444.1"/>
    <property type="molecule type" value="Genomic_DNA"/>
</dbReference>
<evidence type="ECO:0000256" key="5">
    <source>
        <dbReference type="ARBA" id="ARBA00023239"/>
    </source>
</evidence>
<dbReference type="InterPro" id="IPR015424">
    <property type="entry name" value="PyrdxlP-dep_Trfase"/>
</dbReference>
<dbReference type="InterPro" id="IPR010977">
    <property type="entry name" value="Aromatic_deC"/>
</dbReference>
<dbReference type="Pfam" id="PF00282">
    <property type="entry name" value="Pyridoxal_deC"/>
    <property type="match status" value="1"/>
</dbReference>
<organism evidence="8 9">
    <name type="scientific">Conidiobolus coronatus (strain ATCC 28846 / CBS 209.66 / NRRL 28638)</name>
    <name type="common">Delacroixia coronata</name>
    <dbReference type="NCBI Taxonomy" id="796925"/>
    <lineage>
        <taxon>Eukaryota</taxon>
        <taxon>Fungi</taxon>
        <taxon>Fungi incertae sedis</taxon>
        <taxon>Zoopagomycota</taxon>
        <taxon>Entomophthoromycotina</taxon>
        <taxon>Entomophthoromycetes</taxon>
        <taxon>Entomophthorales</taxon>
        <taxon>Ancylistaceae</taxon>
        <taxon>Conidiobolus</taxon>
    </lineage>
</organism>
<dbReference type="OrthoDB" id="639767at2759"/>
<keyword evidence="9" id="KW-1185">Reference proteome</keyword>
<dbReference type="Gene3D" id="3.40.640.10">
    <property type="entry name" value="Type I PLP-dependent aspartate aminotransferase-like (Major domain)"/>
    <property type="match status" value="1"/>
</dbReference>
<dbReference type="PRINTS" id="PR00800">
    <property type="entry name" value="YHDCRBOXLASE"/>
</dbReference>
<evidence type="ECO:0008006" key="10">
    <source>
        <dbReference type="Google" id="ProtNLM"/>
    </source>
</evidence>
<dbReference type="PANTHER" id="PTHR11999:SF70">
    <property type="entry name" value="MIP05841P"/>
    <property type="match status" value="1"/>
</dbReference>
<keyword evidence="4 6" id="KW-0663">Pyridoxal phosphate</keyword>
<protein>
    <recommendedName>
        <fullName evidence="10">PLP-dependent transferase</fullName>
    </recommendedName>
</protein>
<evidence type="ECO:0000256" key="6">
    <source>
        <dbReference type="PIRSR" id="PIRSR602129-50"/>
    </source>
</evidence>
<proteinExistence type="inferred from homology"/>
<comment type="cofactor">
    <cofactor evidence="1 6 7">
        <name>pyridoxal 5'-phosphate</name>
        <dbReference type="ChEBI" id="CHEBI:597326"/>
    </cofactor>
</comment>
<dbReference type="InterPro" id="IPR015422">
    <property type="entry name" value="PyrdxlP-dep_Trfase_small"/>
</dbReference>
<comment type="similarity">
    <text evidence="2 7">Belongs to the group II decarboxylase family.</text>
</comment>
<dbReference type="GO" id="GO:0006520">
    <property type="term" value="P:amino acid metabolic process"/>
    <property type="evidence" value="ECO:0007669"/>
    <property type="project" value="InterPro"/>
</dbReference>
<dbReference type="PANTHER" id="PTHR11999">
    <property type="entry name" value="GROUP II PYRIDOXAL-5-PHOSPHATE DECARBOXYLASE"/>
    <property type="match status" value="1"/>
</dbReference>
<evidence type="ECO:0000256" key="4">
    <source>
        <dbReference type="ARBA" id="ARBA00022898"/>
    </source>
</evidence>
<evidence type="ECO:0000256" key="2">
    <source>
        <dbReference type="ARBA" id="ARBA00009533"/>
    </source>
</evidence>
<dbReference type="InterPro" id="IPR015421">
    <property type="entry name" value="PyrdxlP-dep_Trfase_major"/>
</dbReference>
<dbReference type="InterPro" id="IPR002129">
    <property type="entry name" value="PyrdxlP-dep_de-COase"/>
</dbReference>
<dbReference type="Gene3D" id="3.90.1150.10">
    <property type="entry name" value="Aspartate Aminotransferase, domain 1"/>
    <property type="match status" value="1"/>
</dbReference>